<sequence length="139" mass="15568">MNRRSGFTLIEMMITVAIVGILAAIAYPSYQNYTIRTRQDEARAALLENAHYMERWYAEKGSYKKTSNSWPSLPKTSTDVFDISFSTTAVNADEGEFRIQAVPKSGQGWLGDTFIELDESGNLTYCSRATGSKKCSLTR</sequence>
<dbReference type="PANTHER" id="PTHR30093:SF47">
    <property type="entry name" value="TYPE IV PILUS NON-CORE MINOR PILIN PILE"/>
    <property type="match status" value="1"/>
</dbReference>
<dbReference type="SUPFAM" id="SSF54523">
    <property type="entry name" value="Pili subunits"/>
    <property type="match status" value="1"/>
</dbReference>
<keyword evidence="1" id="KW-1133">Transmembrane helix</keyword>
<dbReference type="InterPro" id="IPR045584">
    <property type="entry name" value="Pilin-like"/>
</dbReference>
<dbReference type="Gene3D" id="3.30.700.50">
    <property type="match status" value="1"/>
</dbReference>
<dbReference type="InterPro" id="IPR031982">
    <property type="entry name" value="PilE-like"/>
</dbReference>
<dbReference type="PANTHER" id="PTHR30093">
    <property type="entry name" value="GENERAL SECRETION PATHWAY PROTEIN G"/>
    <property type="match status" value="1"/>
</dbReference>
<evidence type="ECO:0000256" key="1">
    <source>
        <dbReference type="SAM" id="Phobius"/>
    </source>
</evidence>
<dbReference type="NCBIfam" id="TIGR02532">
    <property type="entry name" value="IV_pilin_GFxxxE"/>
    <property type="match status" value="1"/>
</dbReference>
<keyword evidence="3" id="KW-1185">Reference proteome</keyword>
<feature type="transmembrane region" description="Helical" evidence="1">
    <location>
        <begin position="12"/>
        <end position="30"/>
    </location>
</feature>
<evidence type="ECO:0000313" key="2">
    <source>
        <dbReference type="EMBL" id="RXZ43650.1"/>
    </source>
</evidence>
<dbReference type="PROSITE" id="PS00409">
    <property type="entry name" value="PROKAR_NTER_METHYL"/>
    <property type="match status" value="1"/>
</dbReference>
<evidence type="ECO:0000313" key="3">
    <source>
        <dbReference type="Proteomes" id="UP000290682"/>
    </source>
</evidence>
<dbReference type="InterPro" id="IPR012902">
    <property type="entry name" value="N_methyl_site"/>
</dbReference>
<dbReference type="Pfam" id="PF07963">
    <property type="entry name" value="N_methyl"/>
    <property type="match status" value="1"/>
</dbReference>
<comment type="caution">
    <text evidence="2">The sequence shown here is derived from an EMBL/GenBank/DDBJ whole genome shotgun (WGS) entry which is preliminary data.</text>
</comment>
<dbReference type="EMBL" id="REGR01000007">
    <property type="protein sequence ID" value="RXZ43650.1"/>
    <property type="molecule type" value="Genomic_DNA"/>
</dbReference>
<keyword evidence="1" id="KW-0472">Membrane</keyword>
<dbReference type="RefSeq" id="WP_129212789.1">
    <property type="nucleotide sequence ID" value="NZ_REGR01000007.1"/>
</dbReference>
<organism evidence="2 3">
    <name type="scientific">Crenobacter cavernae</name>
    <dbReference type="NCBI Taxonomy" id="2290923"/>
    <lineage>
        <taxon>Bacteria</taxon>
        <taxon>Pseudomonadati</taxon>
        <taxon>Pseudomonadota</taxon>
        <taxon>Betaproteobacteria</taxon>
        <taxon>Neisseriales</taxon>
        <taxon>Neisseriaceae</taxon>
        <taxon>Crenobacter</taxon>
    </lineage>
</organism>
<dbReference type="Pfam" id="PF16732">
    <property type="entry name" value="ComP_DUS"/>
    <property type="match status" value="1"/>
</dbReference>
<protein>
    <submittedName>
        <fullName evidence="2">Type IV pilin protein</fullName>
    </submittedName>
</protein>
<proteinExistence type="predicted"/>
<name>A0ABY0FC19_9NEIS</name>
<dbReference type="Proteomes" id="UP000290682">
    <property type="component" value="Unassembled WGS sequence"/>
</dbReference>
<accession>A0ABY0FC19</accession>
<reference evidence="2 3" key="1">
    <citation type="submission" date="2018-10" db="EMBL/GenBank/DDBJ databases">
        <title>Draft genome of Fastidiocella sp. strain 375T, a bacterium isolated from a karstic cave dripping water.</title>
        <authorList>
            <person name="Coelho C."/>
            <person name="Verissimo A."/>
            <person name="Tiago I."/>
        </authorList>
    </citation>
    <scope>NUCLEOTIDE SEQUENCE [LARGE SCALE GENOMIC DNA]</scope>
    <source>
        <strain evidence="2 3">CAVE-375</strain>
    </source>
</reference>
<keyword evidence="1" id="KW-0812">Transmembrane</keyword>
<gene>
    <name evidence="2" type="ORF">EBB06_08545</name>
</gene>